<dbReference type="GO" id="GO:0016020">
    <property type="term" value="C:membrane"/>
    <property type="evidence" value="ECO:0007669"/>
    <property type="project" value="UniProtKB-SubCell"/>
</dbReference>
<proteinExistence type="inferred from homology"/>
<evidence type="ECO:0000256" key="6">
    <source>
        <dbReference type="ARBA" id="ARBA00022989"/>
    </source>
</evidence>
<dbReference type="GO" id="GO:0009847">
    <property type="term" value="P:spore germination"/>
    <property type="evidence" value="ECO:0007669"/>
    <property type="project" value="InterPro"/>
</dbReference>
<evidence type="ECO:0000256" key="5">
    <source>
        <dbReference type="ARBA" id="ARBA00022692"/>
    </source>
</evidence>
<evidence type="ECO:0000256" key="4">
    <source>
        <dbReference type="ARBA" id="ARBA00022544"/>
    </source>
</evidence>
<feature type="transmembrane region" description="Helical" evidence="8">
    <location>
        <begin position="269"/>
        <end position="293"/>
    </location>
</feature>
<feature type="transmembrane region" description="Helical" evidence="8">
    <location>
        <begin position="305"/>
        <end position="325"/>
    </location>
</feature>
<comment type="subcellular location">
    <subcellularLocation>
        <location evidence="1">Membrane</location>
        <topology evidence="1">Multi-pass membrane protein</topology>
    </subcellularLocation>
</comment>
<dbReference type="RefSeq" id="WP_248551164.1">
    <property type="nucleotide sequence ID" value="NZ_JALPRK010000004.1"/>
</dbReference>
<evidence type="ECO:0000256" key="1">
    <source>
        <dbReference type="ARBA" id="ARBA00004141"/>
    </source>
</evidence>
<keyword evidence="3" id="KW-0813">Transport</keyword>
<dbReference type="EMBL" id="JALPRK010000004">
    <property type="protein sequence ID" value="MCK8486962.1"/>
    <property type="molecule type" value="Genomic_DNA"/>
</dbReference>
<keyword evidence="5 8" id="KW-0812">Transmembrane</keyword>
<feature type="transmembrane region" description="Helical" evidence="8">
    <location>
        <begin position="12"/>
        <end position="32"/>
    </location>
</feature>
<dbReference type="Pfam" id="PF03845">
    <property type="entry name" value="Spore_permease"/>
    <property type="match status" value="1"/>
</dbReference>
<dbReference type="PANTHER" id="PTHR34975">
    <property type="entry name" value="SPORE GERMINATION PROTEIN A2"/>
    <property type="match status" value="1"/>
</dbReference>
<keyword evidence="7 8" id="KW-0472">Membrane</keyword>
<protein>
    <submittedName>
        <fullName evidence="9">GerAB/ArcD/ProY family transporter</fullName>
    </submittedName>
</protein>
<evidence type="ECO:0000256" key="8">
    <source>
        <dbReference type="SAM" id="Phobius"/>
    </source>
</evidence>
<sequence>MLKNITSNQIFTLYSLQLFTTVIAFYSGMLIGGSKYSTPVAILLGGMLGLLLAYPAYKVGSSRPDEFLVQYGSKLVGRPLHIFFILYLLLTHLFLAALDLRELTDFLLSEYLIGTPGWAVVAIFGVCVSYAVRCGISTIFRTAEGFFLLFAVAFFFIPFIGFQEMELDMFNALFTHLSMQEMWPSIFETMAIFGEMAFLFLLFPYLKAPKRVYRTLFWAAGTSLLFILLHLIPILLTFGPNLGANLMYPDMELVRFIRVGSFIETMDPILIILWLTSIFVKISFIVFTAVICLAQLTGVKDHKPFTLPVVAFVSIYAISIARTPPEIYQFLSRDCSPLLYIAEFLIPAIYWLMGAIRTKSPRPKTTKPAERTPAG</sequence>
<feature type="transmembrane region" description="Helical" evidence="8">
    <location>
        <begin position="182"/>
        <end position="203"/>
    </location>
</feature>
<evidence type="ECO:0000256" key="2">
    <source>
        <dbReference type="ARBA" id="ARBA00007998"/>
    </source>
</evidence>
<dbReference type="AlphaFoldDB" id="A0A9X2BPJ7"/>
<feature type="transmembrane region" description="Helical" evidence="8">
    <location>
        <begin position="337"/>
        <end position="356"/>
    </location>
</feature>
<comment type="caution">
    <text evidence="9">The sequence shown here is derived from an EMBL/GenBank/DDBJ whole genome shotgun (WGS) entry which is preliminary data.</text>
</comment>
<comment type="similarity">
    <text evidence="2">Belongs to the amino acid-polyamine-organocation (APC) superfamily. Spore germination protein (SGP) (TC 2.A.3.9) family.</text>
</comment>
<dbReference type="InterPro" id="IPR004761">
    <property type="entry name" value="Spore_GerAB"/>
</dbReference>
<organism evidence="9 10">
    <name type="scientific">Paenibacillus mellifer</name>
    <dbReference type="NCBI Taxonomy" id="2937794"/>
    <lineage>
        <taxon>Bacteria</taxon>
        <taxon>Bacillati</taxon>
        <taxon>Bacillota</taxon>
        <taxon>Bacilli</taxon>
        <taxon>Bacillales</taxon>
        <taxon>Paenibacillaceae</taxon>
        <taxon>Paenibacillus</taxon>
    </lineage>
</organism>
<evidence type="ECO:0000256" key="3">
    <source>
        <dbReference type="ARBA" id="ARBA00022448"/>
    </source>
</evidence>
<evidence type="ECO:0000313" key="9">
    <source>
        <dbReference type="EMBL" id="MCK8486962.1"/>
    </source>
</evidence>
<keyword evidence="10" id="KW-1185">Reference proteome</keyword>
<gene>
    <name evidence="9" type="ORF">M0651_07195</name>
</gene>
<name>A0A9X2BPJ7_9BACL</name>
<keyword evidence="6 8" id="KW-1133">Transmembrane helix</keyword>
<keyword evidence="4" id="KW-0309">Germination</keyword>
<evidence type="ECO:0000313" key="10">
    <source>
        <dbReference type="Proteomes" id="UP001139534"/>
    </source>
</evidence>
<reference evidence="9" key="1">
    <citation type="submission" date="2022-04" db="EMBL/GenBank/DDBJ databases">
        <authorList>
            <person name="Seo M.-J."/>
        </authorList>
    </citation>
    <scope>NUCLEOTIDE SEQUENCE</scope>
    <source>
        <strain evidence="9">MBLB2552</strain>
    </source>
</reference>
<feature type="transmembrane region" description="Helical" evidence="8">
    <location>
        <begin position="143"/>
        <end position="162"/>
    </location>
</feature>
<accession>A0A9X2BPJ7</accession>
<dbReference type="PANTHER" id="PTHR34975:SF2">
    <property type="entry name" value="SPORE GERMINATION PROTEIN A2"/>
    <property type="match status" value="1"/>
</dbReference>
<feature type="transmembrane region" description="Helical" evidence="8">
    <location>
        <begin position="38"/>
        <end position="57"/>
    </location>
</feature>
<dbReference type="Proteomes" id="UP001139534">
    <property type="component" value="Unassembled WGS sequence"/>
</dbReference>
<feature type="transmembrane region" description="Helical" evidence="8">
    <location>
        <begin position="215"/>
        <end position="238"/>
    </location>
</feature>
<feature type="transmembrane region" description="Helical" evidence="8">
    <location>
        <begin position="118"/>
        <end position="136"/>
    </location>
</feature>
<evidence type="ECO:0000256" key="7">
    <source>
        <dbReference type="ARBA" id="ARBA00023136"/>
    </source>
</evidence>
<feature type="transmembrane region" description="Helical" evidence="8">
    <location>
        <begin position="78"/>
        <end position="98"/>
    </location>
</feature>